<sequence length="82" mass="9063">MFVINLTSETSSMNVWDAMDYVTRRCEVASGGIGLDSRSIPSFGDVDESTGLIEYLDLDQYVATDGVQHEQGAEEPEEIEEI</sequence>
<evidence type="ECO:0000313" key="1">
    <source>
        <dbReference type="Proteomes" id="UP000887540"/>
    </source>
</evidence>
<organism evidence="1 2">
    <name type="scientific">Acrobeloides nanus</name>
    <dbReference type="NCBI Taxonomy" id="290746"/>
    <lineage>
        <taxon>Eukaryota</taxon>
        <taxon>Metazoa</taxon>
        <taxon>Ecdysozoa</taxon>
        <taxon>Nematoda</taxon>
        <taxon>Chromadorea</taxon>
        <taxon>Rhabditida</taxon>
        <taxon>Tylenchina</taxon>
        <taxon>Cephalobomorpha</taxon>
        <taxon>Cephaloboidea</taxon>
        <taxon>Cephalobidae</taxon>
        <taxon>Acrobeloides</taxon>
    </lineage>
</organism>
<dbReference type="AlphaFoldDB" id="A0A914EEB3"/>
<evidence type="ECO:0000313" key="2">
    <source>
        <dbReference type="WBParaSite" id="ACRNAN_scaffold7701.g12409.t1"/>
    </source>
</evidence>
<protein>
    <submittedName>
        <fullName evidence="2">Uncharacterized protein</fullName>
    </submittedName>
</protein>
<name>A0A914EEB3_9BILA</name>
<dbReference type="WBParaSite" id="ACRNAN_scaffold7701.g12409.t1">
    <property type="protein sequence ID" value="ACRNAN_scaffold7701.g12409.t1"/>
    <property type="gene ID" value="ACRNAN_scaffold7701.g12409"/>
</dbReference>
<keyword evidence="1" id="KW-1185">Reference proteome</keyword>
<dbReference type="Proteomes" id="UP000887540">
    <property type="component" value="Unplaced"/>
</dbReference>
<reference evidence="2" key="1">
    <citation type="submission" date="2022-11" db="UniProtKB">
        <authorList>
            <consortium name="WormBaseParasite"/>
        </authorList>
    </citation>
    <scope>IDENTIFICATION</scope>
</reference>
<accession>A0A914EEB3</accession>
<proteinExistence type="predicted"/>